<dbReference type="PROSITE" id="PS01137">
    <property type="entry name" value="TATD_1"/>
    <property type="match status" value="1"/>
</dbReference>
<evidence type="ECO:0000313" key="5">
    <source>
        <dbReference type="EMBL" id="KYF62745.1"/>
    </source>
</evidence>
<dbReference type="PIRSF" id="PIRSF005902">
    <property type="entry name" value="DNase_TatD"/>
    <property type="match status" value="1"/>
</dbReference>
<dbReference type="RefSeq" id="WP_061612499.1">
    <property type="nucleotide sequence ID" value="NZ_JEMA01001071.1"/>
</dbReference>
<organism evidence="5 6">
    <name type="scientific">Sorangium cellulosum</name>
    <name type="common">Polyangium cellulosum</name>
    <dbReference type="NCBI Taxonomy" id="56"/>
    <lineage>
        <taxon>Bacteria</taxon>
        <taxon>Pseudomonadati</taxon>
        <taxon>Myxococcota</taxon>
        <taxon>Polyangia</taxon>
        <taxon>Polyangiales</taxon>
        <taxon>Polyangiaceae</taxon>
        <taxon>Sorangium</taxon>
    </lineage>
</organism>
<feature type="binding site" evidence="4">
    <location>
        <position position="94"/>
    </location>
    <ligand>
        <name>a divalent metal cation</name>
        <dbReference type="ChEBI" id="CHEBI:60240"/>
        <label>1</label>
    </ligand>
</feature>
<dbReference type="GO" id="GO:0005829">
    <property type="term" value="C:cytosol"/>
    <property type="evidence" value="ECO:0007669"/>
    <property type="project" value="TreeGrafter"/>
</dbReference>
<feature type="binding site" evidence="4">
    <location>
        <position position="6"/>
    </location>
    <ligand>
        <name>a divalent metal cation</name>
        <dbReference type="ChEBI" id="CHEBI:60240"/>
        <label>1</label>
    </ligand>
</feature>
<dbReference type="EMBL" id="JEMA01001071">
    <property type="protein sequence ID" value="KYF62745.1"/>
    <property type="molecule type" value="Genomic_DNA"/>
</dbReference>
<dbReference type="InterPro" id="IPR032466">
    <property type="entry name" value="Metal_Hydrolase"/>
</dbReference>
<accession>A0A150Q410</accession>
<evidence type="ECO:0000256" key="1">
    <source>
        <dbReference type="ARBA" id="ARBA00009275"/>
    </source>
</evidence>
<dbReference type="FunFam" id="3.20.20.140:FF:000005">
    <property type="entry name" value="TatD family hydrolase"/>
    <property type="match status" value="1"/>
</dbReference>
<feature type="binding site" evidence="4">
    <location>
        <position position="130"/>
    </location>
    <ligand>
        <name>a divalent metal cation</name>
        <dbReference type="ChEBI" id="CHEBI:60240"/>
        <label>2</label>
    </ligand>
</feature>
<dbReference type="Gene3D" id="3.20.20.140">
    <property type="entry name" value="Metal-dependent hydrolases"/>
    <property type="match status" value="1"/>
</dbReference>
<sequence>MIIDSHCHVDPRHFREGADAVLDRARAVGVDAFVVVGVDADLSAARFAADLAARRADVHAAVGVHPHDASAVDDRMLADLEALARRPEVVAVGEIGLDYHYMHSSKDTQQRVFADLVALARQVKKPIVIHTREAPEDTIEILERAGASDVGGIIHCFSEDRAFAERALALDFDLSFSGIVTFKTARAIQEVAAWAPGDRILVETDSPYLAPVPFRGKRCEPGHVLHTARFVAELRGEPFEALAARTAANTRRRLRLPESAAPAASDALDATAR</sequence>
<dbReference type="PANTHER" id="PTHR46124:SF2">
    <property type="entry name" value="D-AMINOACYL-TRNA DEACYLASE"/>
    <property type="match status" value="1"/>
</dbReference>
<proteinExistence type="inferred from homology"/>
<dbReference type="OrthoDB" id="9810005at2"/>
<dbReference type="AlphaFoldDB" id="A0A150Q410"/>
<name>A0A150Q410_SORCE</name>
<dbReference type="CDD" id="cd01310">
    <property type="entry name" value="TatD_DNAse"/>
    <property type="match status" value="1"/>
</dbReference>
<feature type="binding site" evidence="4">
    <location>
        <position position="155"/>
    </location>
    <ligand>
        <name>a divalent metal cation</name>
        <dbReference type="ChEBI" id="CHEBI:60240"/>
        <label>2</label>
    </ligand>
</feature>
<dbReference type="GO" id="GO:0016788">
    <property type="term" value="F:hydrolase activity, acting on ester bonds"/>
    <property type="evidence" value="ECO:0007669"/>
    <property type="project" value="InterPro"/>
</dbReference>
<dbReference type="GO" id="GO:0046872">
    <property type="term" value="F:metal ion binding"/>
    <property type="evidence" value="ECO:0007669"/>
    <property type="project" value="UniProtKB-KW"/>
</dbReference>
<dbReference type="Proteomes" id="UP000075260">
    <property type="component" value="Unassembled WGS sequence"/>
</dbReference>
<dbReference type="SUPFAM" id="SSF51556">
    <property type="entry name" value="Metallo-dependent hydrolases"/>
    <property type="match status" value="1"/>
</dbReference>
<protein>
    <submittedName>
        <fullName evidence="5">Hydrolase TatD</fullName>
    </submittedName>
</protein>
<dbReference type="GO" id="GO:0004536">
    <property type="term" value="F:DNA nuclease activity"/>
    <property type="evidence" value="ECO:0007669"/>
    <property type="project" value="InterPro"/>
</dbReference>
<dbReference type="InterPro" id="IPR015991">
    <property type="entry name" value="TatD/YcfH-like"/>
</dbReference>
<evidence type="ECO:0000256" key="3">
    <source>
        <dbReference type="ARBA" id="ARBA00022801"/>
    </source>
</evidence>
<dbReference type="InterPro" id="IPR018228">
    <property type="entry name" value="DNase_TatD-rel_CS"/>
</dbReference>
<dbReference type="PANTHER" id="PTHR46124">
    <property type="entry name" value="D-AMINOACYL-TRNA DEACYLASE"/>
    <property type="match status" value="1"/>
</dbReference>
<evidence type="ECO:0000256" key="2">
    <source>
        <dbReference type="ARBA" id="ARBA00022723"/>
    </source>
</evidence>
<reference evidence="5 6" key="1">
    <citation type="submission" date="2014-02" db="EMBL/GenBank/DDBJ databases">
        <title>The small core and large imbalanced accessory genome model reveals a collaborative survival strategy of Sorangium cellulosum strains in nature.</title>
        <authorList>
            <person name="Han K."/>
            <person name="Peng R."/>
            <person name="Blom J."/>
            <person name="Li Y.-Z."/>
        </authorList>
    </citation>
    <scope>NUCLEOTIDE SEQUENCE [LARGE SCALE GENOMIC DNA]</scope>
    <source>
        <strain evidence="5 6">So0008-312</strain>
    </source>
</reference>
<gene>
    <name evidence="5" type="ORF">BE15_20095</name>
</gene>
<comment type="similarity">
    <text evidence="1">Belongs to the metallo-dependent hydrolases superfamily. TatD-type hydrolase family.</text>
</comment>
<evidence type="ECO:0000256" key="4">
    <source>
        <dbReference type="PIRSR" id="PIRSR005902-1"/>
    </source>
</evidence>
<evidence type="ECO:0000313" key="6">
    <source>
        <dbReference type="Proteomes" id="UP000075260"/>
    </source>
</evidence>
<keyword evidence="2 4" id="KW-0479">Metal-binding</keyword>
<keyword evidence="3 5" id="KW-0378">Hydrolase</keyword>
<dbReference type="NCBIfam" id="TIGR00010">
    <property type="entry name" value="YchF/TatD family DNA exonuclease"/>
    <property type="match status" value="1"/>
</dbReference>
<dbReference type="InterPro" id="IPR001130">
    <property type="entry name" value="TatD-like"/>
</dbReference>
<dbReference type="Pfam" id="PF01026">
    <property type="entry name" value="TatD_DNase"/>
    <property type="match status" value="1"/>
</dbReference>
<dbReference type="PROSITE" id="PS01090">
    <property type="entry name" value="TATD_2"/>
    <property type="match status" value="1"/>
</dbReference>
<feature type="binding site" evidence="4">
    <location>
        <position position="8"/>
    </location>
    <ligand>
        <name>a divalent metal cation</name>
        <dbReference type="ChEBI" id="CHEBI:60240"/>
        <label>1</label>
    </ligand>
</feature>
<comment type="caution">
    <text evidence="5">The sequence shown here is derived from an EMBL/GenBank/DDBJ whole genome shotgun (WGS) entry which is preliminary data.</text>
</comment>
<feature type="binding site" evidence="4">
    <location>
        <position position="205"/>
    </location>
    <ligand>
        <name>a divalent metal cation</name>
        <dbReference type="ChEBI" id="CHEBI:60240"/>
        <label>1</label>
    </ligand>
</feature>